<dbReference type="InterPro" id="IPR008928">
    <property type="entry name" value="6-hairpin_glycosidase_sf"/>
</dbReference>
<dbReference type="InterPro" id="IPR050883">
    <property type="entry name" value="PNGase"/>
</dbReference>
<dbReference type="AlphaFoldDB" id="A0A1H3XQB2"/>
<dbReference type="Gene3D" id="1.20.1050.60">
    <property type="entry name" value="alpha-1,2-mannosidase"/>
    <property type="match status" value="1"/>
</dbReference>
<feature type="domain" description="Glycosyl hydrolase family 92 N-terminal" evidence="5">
    <location>
        <begin position="359"/>
        <end position="603"/>
    </location>
</feature>
<accession>A0A1H3XQB2</accession>
<comment type="cofactor">
    <cofactor evidence="1">
        <name>Ca(2+)</name>
        <dbReference type="ChEBI" id="CHEBI:29108"/>
    </cofactor>
</comment>
<evidence type="ECO:0000313" key="7">
    <source>
        <dbReference type="Proteomes" id="UP000199041"/>
    </source>
</evidence>
<dbReference type="GO" id="GO:0005829">
    <property type="term" value="C:cytosol"/>
    <property type="evidence" value="ECO:0007669"/>
    <property type="project" value="TreeGrafter"/>
</dbReference>
<evidence type="ECO:0000256" key="2">
    <source>
        <dbReference type="ARBA" id="ARBA00011245"/>
    </source>
</evidence>
<dbReference type="NCBIfam" id="TIGR01180">
    <property type="entry name" value="aman2_put"/>
    <property type="match status" value="1"/>
</dbReference>
<dbReference type="STRING" id="551991.SAMN05192529_10655"/>
<dbReference type="Pfam" id="PF17678">
    <property type="entry name" value="Glyco_hydro_92N"/>
    <property type="match status" value="1"/>
</dbReference>
<dbReference type="Gene3D" id="2.70.98.10">
    <property type="match status" value="1"/>
</dbReference>
<dbReference type="Gene3D" id="3.30.2080.10">
    <property type="entry name" value="GH92 mannosidase domain"/>
    <property type="match status" value="1"/>
</dbReference>
<dbReference type="InterPro" id="IPR005887">
    <property type="entry name" value="GH92_a_mannosidase_put"/>
</dbReference>
<keyword evidence="3" id="KW-0106">Calcium</keyword>
<organism evidence="6 7">
    <name type="scientific">Arachidicoccus rhizosphaerae</name>
    <dbReference type="NCBI Taxonomy" id="551991"/>
    <lineage>
        <taxon>Bacteria</taxon>
        <taxon>Pseudomonadati</taxon>
        <taxon>Bacteroidota</taxon>
        <taxon>Chitinophagia</taxon>
        <taxon>Chitinophagales</taxon>
        <taxon>Chitinophagaceae</taxon>
        <taxon>Arachidicoccus</taxon>
    </lineage>
</organism>
<dbReference type="Pfam" id="PF07971">
    <property type="entry name" value="Glyco_hydro_92"/>
    <property type="match status" value="1"/>
</dbReference>
<protein>
    <submittedName>
        <fullName evidence="6">Alpha-1,2-mannosidase, putative</fullName>
    </submittedName>
</protein>
<dbReference type="Gene3D" id="1.20.1610.10">
    <property type="entry name" value="alpha-1,2-mannosidases domains"/>
    <property type="match status" value="1"/>
</dbReference>
<proteinExistence type="predicted"/>
<dbReference type="InterPro" id="IPR014718">
    <property type="entry name" value="GH-type_carb-bd"/>
</dbReference>
<evidence type="ECO:0000259" key="4">
    <source>
        <dbReference type="Pfam" id="PF07971"/>
    </source>
</evidence>
<keyword evidence="7" id="KW-1185">Reference proteome</keyword>
<evidence type="ECO:0000256" key="3">
    <source>
        <dbReference type="ARBA" id="ARBA00022837"/>
    </source>
</evidence>
<gene>
    <name evidence="6" type="ORF">SAMN05192529_10655</name>
</gene>
<dbReference type="InterPro" id="IPR012939">
    <property type="entry name" value="Glyco_hydro_92"/>
</dbReference>
<name>A0A1H3XQB2_9BACT</name>
<dbReference type="InterPro" id="IPR041371">
    <property type="entry name" value="GH92_N"/>
</dbReference>
<dbReference type="GO" id="GO:0030246">
    <property type="term" value="F:carbohydrate binding"/>
    <property type="evidence" value="ECO:0007669"/>
    <property type="project" value="InterPro"/>
</dbReference>
<evidence type="ECO:0000256" key="1">
    <source>
        <dbReference type="ARBA" id="ARBA00001913"/>
    </source>
</evidence>
<dbReference type="GO" id="GO:0005975">
    <property type="term" value="P:carbohydrate metabolic process"/>
    <property type="evidence" value="ECO:0007669"/>
    <property type="project" value="InterPro"/>
</dbReference>
<dbReference type="Proteomes" id="UP000199041">
    <property type="component" value="Unassembled WGS sequence"/>
</dbReference>
<dbReference type="SUPFAM" id="SSF48208">
    <property type="entry name" value="Six-hairpin glycosidases"/>
    <property type="match status" value="1"/>
</dbReference>
<dbReference type="EMBL" id="FNQY01000006">
    <property type="protein sequence ID" value="SEA01655.1"/>
    <property type="molecule type" value="Genomic_DNA"/>
</dbReference>
<reference evidence="6 7" key="1">
    <citation type="submission" date="2016-10" db="EMBL/GenBank/DDBJ databases">
        <authorList>
            <person name="de Groot N.N."/>
        </authorList>
    </citation>
    <scope>NUCLEOTIDE SEQUENCE [LARGE SCALE GENOMIC DNA]</scope>
    <source>
        <strain evidence="6 7">Vu-144</strain>
    </source>
</reference>
<comment type="subunit">
    <text evidence="2">Monomer.</text>
</comment>
<dbReference type="SUPFAM" id="SSF49785">
    <property type="entry name" value="Galactose-binding domain-like"/>
    <property type="match status" value="1"/>
</dbReference>
<dbReference type="RefSeq" id="WP_211481781.1">
    <property type="nucleotide sequence ID" value="NZ_FNQY01000006.1"/>
</dbReference>
<sequence length="1104" mass="123434">MINCRLRPKRFYVKGKECLLGVLITGMWVSGIQGRLSAQVIVTKVTDNRQLAGDLSMKTLWKIADKDGSSKAMALAPGHYEDFLKADYGWEDKFYLVGYSKDSTDWPYVLPGPDDSFGGTSGTAGVRNPVLNILFGLDGSRADPAGLKSQLVIELVGYQGDKPAHLEIGINGHLFSCQLQKDTLINFVKGDAASIAAAKKAHLGRTIRVSATGLLKNGGNEITLTSTAGSWVVFDQIRMEVAGSKNAETLLKRPAPGKSSLFLREVHPADYAISRDEKKFQPLLVDVQQLTGRPELSVKLDGRQIFERKLDTGRFDLEVPMAAVRQKTKSTYEIYADGTLVQSGSILRSPQPLITPADYINTRMGTAHSRWMIAPGPWAPFSMVKISPDNQNAGWSSGYDPIYHSIGTFSHIHEWTLSGLGTFPTSGPLRLQVGKAGGAGVAGSDLGYRSNYDPVSEKAAVNYYKVHLTDHDIEAELTATTRCSFQRYTYPGGQDSRIMIDLKTPAEYHYNLKEVYFKKVSDYKIVGYSHQFAPQVWSSDADQDYTIHFVMEFDQPIAKIGYWNADHVMTGDSVLFVSAESAGAFVEFDTRNNKTVQVRTGISLVSIENAEQNLSTEISGPFGWDFNQVKAHALNSWNDLVGRVKIESDDRREKMRFYTNLYRALCSRNTWSDVNGQWRDASGQVQQLNDASARALGCDAFWNTFWNLNQLWNLAFPEWSSRWVKSQLAMYDADGWLAKGPAGMNYIPVMVAEHEIPLIVSAYQMGVRDFDAHKALSAAVKMQTTPSQKVGKSGYAGNRDLTAYLQHHYVPSDKGRFSNTLEYSYDDWTVSQLAKSLGDSSVYHDFKSRGSWWKNAIDSVTGYARLKDAAGKWMAPFDPFRSGANSQYVEGNSWQLTYYVPQDVPGLIKTIGRDRFLERLQWGFKESEKLRYNAPGDQYWDYPVIQGNEQSMHFAYLFNWAGKPWLTQKWSRSILERYYGYGLANAYLGDEDQGQMSAWFVMTALGLFQMDGGSASNPVYEIGSPLYPAVTIDLGGRYNRGQTFKIIAKGASRTNKYVQSARLNGNVLHRFYFPATELLKGGVLELQMGPRPNYNWGVGDLPKR</sequence>
<dbReference type="GO" id="GO:0000224">
    <property type="term" value="F:peptide-N4-(N-acetyl-beta-glucosaminyl)asparagine amidase activity"/>
    <property type="evidence" value="ECO:0007669"/>
    <property type="project" value="TreeGrafter"/>
</dbReference>
<dbReference type="PANTHER" id="PTHR12143:SF39">
    <property type="entry name" value="SECRETED PROTEIN"/>
    <property type="match status" value="1"/>
</dbReference>
<feature type="domain" description="Glycosyl hydrolase family 92" evidence="4">
    <location>
        <begin position="609"/>
        <end position="1090"/>
    </location>
</feature>
<dbReference type="GO" id="GO:0006516">
    <property type="term" value="P:glycoprotein catabolic process"/>
    <property type="evidence" value="ECO:0007669"/>
    <property type="project" value="TreeGrafter"/>
</dbReference>
<dbReference type="InterPro" id="IPR008979">
    <property type="entry name" value="Galactose-bd-like_sf"/>
</dbReference>
<dbReference type="PANTHER" id="PTHR12143">
    <property type="entry name" value="PEPTIDE N-GLYCANASE PNGASE -RELATED"/>
    <property type="match status" value="1"/>
</dbReference>
<evidence type="ECO:0000259" key="5">
    <source>
        <dbReference type="Pfam" id="PF17678"/>
    </source>
</evidence>
<evidence type="ECO:0000313" key="6">
    <source>
        <dbReference type="EMBL" id="SEA01655.1"/>
    </source>
</evidence>